<reference evidence="1 2" key="1">
    <citation type="journal article" date="2018" name="Sci. Rep.">
        <title>Raphidocelis subcapitata (=Pseudokirchneriella subcapitata) provides an insight into genome evolution and environmental adaptations in the Sphaeropleales.</title>
        <authorList>
            <person name="Suzuki S."/>
            <person name="Yamaguchi H."/>
            <person name="Nakajima N."/>
            <person name="Kawachi M."/>
        </authorList>
    </citation>
    <scope>NUCLEOTIDE SEQUENCE [LARGE SCALE GENOMIC DNA]</scope>
    <source>
        <strain evidence="1 2">NIES-35</strain>
    </source>
</reference>
<organism evidence="1 2">
    <name type="scientific">Raphidocelis subcapitata</name>
    <dbReference type="NCBI Taxonomy" id="307507"/>
    <lineage>
        <taxon>Eukaryota</taxon>
        <taxon>Viridiplantae</taxon>
        <taxon>Chlorophyta</taxon>
        <taxon>core chlorophytes</taxon>
        <taxon>Chlorophyceae</taxon>
        <taxon>CS clade</taxon>
        <taxon>Sphaeropleales</taxon>
        <taxon>Selenastraceae</taxon>
        <taxon>Raphidocelis</taxon>
    </lineage>
</organism>
<dbReference type="STRING" id="307507.A0A2V0NW03"/>
<evidence type="ECO:0000313" key="2">
    <source>
        <dbReference type="Proteomes" id="UP000247498"/>
    </source>
</evidence>
<protein>
    <submittedName>
        <fullName evidence="1">Uncharacterized protein</fullName>
    </submittedName>
</protein>
<dbReference type="OrthoDB" id="555104at2759"/>
<evidence type="ECO:0000313" key="1">
    <source>
        <dbReference type="EMBL" id="GBF90862.1"/>
    </source>
</evidence>
<proteinExistence type="predicted"/>
<dbReference type="AlphaFoldDB" id="A0A2V0NW03"/>
<accession>A0A2V0NW03</accession>
<gene>
    <name evidence="1" type="ORF">Rsub_03716</name>
</gene>
<comment type="caution">
    <text evidence="1">The sequence shown here is derived from an EMBL/GenBank/DDBJ whole genome shotgun (WGS) entry which is preliminary data.</text>
</comment>
<dbReference type="EMBL" id="BDRX01000020">
    <property type="protein sequence ID" value="GBF90862.1"/>
    <property type="molecule type" value="Genomic_DNA"/>
</dbReference>
<keyword evidence="2" id="KW-1185">Reference proteome</keyword>
<dbReference type="InParanoid" id="A0A2V0NW03"/>
<sequence length="335" mass="34806">MAYGGAGVPLPGAVMAGAPAFDEPYLQGQLQAKLGRKEFVTPDALATHPAARVVGVLRRCWRARSMGELAAEMGNFLTEVIYDGPFVLLQRKGQMRLWMWAAGLLGDWDFEPEAVTVTPLGSRSLVSFPAHAALFPHRSLWVPATLLLPGRVEARVDVTACVIEWVMCRPHNIPLPPALPRAAAGAALAALPHALEPLWSSAPVWPWLGEHFYEDKRKGVVRPVPGTAAAADTTAMGDASYDAVIDFAAPASRGLFFRAQRAAASAAETAEAARARASAAAKDAASAAEAARARAAAAAKDITNRAAATVGGAADAAKAAARGGFESAAAAVGMA</sequence>
<dbReference type="Proteomes" id="UP000247498">
    <property type="component" value="Unassembled WGS sequence"/>
</dbReference>
<name>A0A2V0NW03_9CHLO</name>